<dbReference type="InterPro" id="IPR054612">
    <property type="entry name" value="Phage_capsid-like_C"/>
</dbReference>
<dbReference type="GO" id="GO:0044423">
    <property type="term" value="C:virion component"/>
    <property type="evidence" value="ECO:0007669"/>
    <property type="project" value="UniProtKB-KW"/>
</dbReference>
<gene>
    <name evidence="4" type="ORF">LCGC14_0313400</name>
</gene>
<dbReference type="Pfam" id="PF05065">
    <property type="entry name" value="Phage_capsid"/>
    <property type="match status" value="1"/>
</dbReference>
<evidence type="ECO:0000259" key="3">
    <source>
        <dbReference type="Pfam" id="PF05065"/>
    </source>
</evidence>
<evidence type="ECO:0000256" key="1">
    <source>
        <dbReference type="ARBA" id="ARBA00004328"/>
    </source>
</evidence>
<evidence type="ECO:0000313" key="4">
    <source>
        <dbReference type="EMBL" id="KKN82073.1"/>
    </source>
</evidence>
<organism evidence="4">
    <name type="scientific">marine sediment metagenome</name>
    <dbReference type="NCBI Taxonomy" id="412755"/>
    <lineage>
        <taxon>unclassified sequences</taxon>
        <taxon>metagenomes</taxon>
        <taxon>ecological metagenomes</taxon>
    </lineage>
</organism>
<proteinExistence type="predicted"/>
<evidence type="ECO:0000256" key="2">
    <source>
        <dbReference type="ARBA" id="ARBA00022844"/>
    </source>
</evidence>
<reference evidence="4" key="1">
    <citation type="journal article" date="2015" name="Nature">
        <title>Complex archaea that bridge the gap between prokaryotes and eukaryotes.</title>
        <authorList>
            <person name="Spang A."/>
            <person name="Saw J.H."/>
            <person name="Jorgensen S.L."/>
            <person name="Zaremba-Niedzwiedzka K."/>
            <person name="Martijn J."/>
            <person name="Lind A.E."/>
            <person name="van Eijk R."/>
            <person name="Schleper C."/>
            <person name="Guy L."/>
            <person name="Ettema T.J."/>
        </authorList>
    </citation>
    <scope>NUCLEOTIDE SEQUENCE</scope>
</reference>
<comment type="caution">
    <text evidence="4">The sequence shown here is derived from an EMBL/GenBank/DDBJ whole genome shotgun (WGS) entry which is preliminary data.</text>
</comment>
<accession>A0A0F9WTB8</accession>
<dbReference type="NCBIfam" id="TIGR01554">
    <property type="entry name" value="major_cap_HK97"/>
    <property type="match status" value="1"/>
</dbReference>
<dbReference type="AlphaFoldDB" id="A0A0F9WTB8"/>
<dbReference type="Gene3D" id="3.30.2400.10">
    <property type="entry name" value="Major capsid protein gp5"/>
    <property type="match status" value="1"/>
</dbReference>
<feature type="domain" description="Phage capsid-like C-terminal" evidence="3">
    <location>
        <begin position="154"/>
        <end position="438"/>
    </location>
</feature>
<dbReference type="Gene3D" id="3.30.2320.10">
    <property type="entry name" value="hypothetical protein PF0899 domain"/>
    <property type="match status" value="1"/>
</dbReference>
<keyword evidence="2" id="KW-0946">Virion</keyword>
<dbReference type="SUPFAM" id="SSF56563">
    <property type="entry name" value="Major capsid protein gp5"/>
    <property type="match status" value="1"/>
</dbReference>
<comment type="subcellular location">
    <subcellularLocation>
        <location evidence="1">Virion</location>
    </subcellularLocation>
</comment>
<dbReference type="EMBL" id="LAZR01000206">
    <property type="protein sequence ID" value="KKN82073.1"/>
    <property type="molecule type" value="Genomic_DNA"/>
</dbReference>
<protein>
    <recommendedName>
        <fullName evidence="3">Phage capsid-like C-terminal domain-containing protein</fullName>
    </recommendedName>
</protein>
<name>A0A0F9WTB8_9ZZZZ</name>
<dbReference type="InterPro" id="IPR024455">
    <property type="entry name" value="Phage_capsid"/>
</dbReference>
<sequence length="449" mass="48720">MALKDAQEKLAALVTEVEAIAAKEDFGVADAERIEAIHVEVEPIKAEIEAQRKAGDLSAYARQSSGGISLADPNKGSAAVVGFSPHGSVLVENNPESVLVSSDGIALMTDKEMAAIRHPDYGAAIRAYVRTKGWMGNQTPEAIKVLQEGLDVSGGYLVPEDIQNRVLQKEPTPTVMAGRVTRLTTGRDSMAFPKVTWTDDDLYTTGMRITWSGEIPASSTVHRVTEPVFGQVRIPIWTAMMSLVLTNDMVEDSGFDIMGYISAKFSETIELLFEDMIIQGSGTSRPEGILVNANAITNAVNSGATATLTGDGIVDLAFNLPPQYDQNSVFVMNKLNTGRTIFKLKDGDGRYLWSNNDEAGGLSVPKVRGDLLGIPILYSEFMPNATTASNKPIIYGDLSGYFLVQRVGFTIQILKELLAQTNQIIMLGRIRFGGALVEDWRLRLQNIST</sequence>